<feature type="transmembrane region" description="Helical" evidence="1">
    <location>
        <begin position="96"/>
        <end position="123"/>
    </location>
</feature>
<proteinExistence type="predicted"/>
<dbReference type="STRING" id="1150600.ADIARSV_1493"/>
<keyword evidence="1" id="KW-0812">Transmembrane</keyword>
<evidence type="ECO:0000313" key="2">
    <source>
        <dbReference type="EMBL" id="EOR95341.1"/>
    </source>
</evidence>
<keyword evidence="1" id="KW-1133">Transmembrane helix</keyword>
<dbReference type="OrthoDB" id="1115611at2"/>
<reference evidence="2 3" key="1">
    <citation type="journal article" date="2013" name="Genome Announc.">
        <title>Draft Genome Sequence of Arcticibacter svalbardensis Strain MN12-7T, a Member of the Family Sphingobacteriaceae Isolated from an Arctic Soil Sample.</title>
        <authorList>
            <person name="Shivaji S."/>
            <person name="Ara S."/>
            <person name="Prasad S."/>
            <person name="Manasa B.P."/>
            <person name="Begum Z."/>
            <person name="Singh A."/>
            <person name="Kumar Pinnaka A."/>
        </authorList>
    </citation>
    <scope>NUCLEOTIDE SEQUENCE [LARGE SCALE GENOMIC DNA]</scope>
    <source>
        <strain evidence="2 3">MN12-7</strain>
    </source>
</reference>
<dbReference type="AlphaFoldDB" id="R9GUE1"/>
<feature type="transmembrane region" description="Helical" evidence="1">
    <location>
        <begin position="54"/>
        <end position="75"/>
    </location>
</feature>
<feature type="transmembrane region" description="Helical" evidence="1">
    <location>
        <begin position="178"/>
        <end position="198"/>
    </location>
</feature>
<gene>
    <name evidence="2" type="ORF">ADIARSV_1493</name>
</gene>
<protein>
    <recommendedName>
        <fullName evidence="4">Beta-carotene 15,15'-monooxygenase</fullName>
    </recommendedName>
</protein>
<dbReference type="InterPro" id="IPR045625">
    <property type="entry name" value="DUF6427"/>
</dbReference>
<name>R9GUE1_9SPHI</name>
<organism evidence="2 3">
    <name type="scientific">Arcticibacter svalbardensis MN12-7</name>
    <dbReference type="NCBI Taxonomy" id="1150600"/>
    <lineage>
        <taxon>Bacteria</taxon>
        <taxon>Pseudomonadati</taxon>
        <taxon>Bacteroidota</taxon>
        <taxon>Sphingobacteriia</taxon>
        <taxon>Sphingobacteriales</taxon>
        <taxon>Sphingobacteriaceae</taxon>
        <taxon>Arcticibacter</taxon>
    </lineage>
</organism>
<evidence type="ECO:0008006" key="4">
    <source>
        <dbReference type="Google" id="ProtNLM"/>
    </source>
</evidence>
<feature type="transmembrane region" description="Helical" evidence="1">
    <location>
        <begin position="281"/>
        <end position="299"/>
    </location>
</feature>
<sequence length="325" mass="37850">MINQFRTLNPFNLLLLVLVAVLLRLGVIYNLPQSVNVSLVEPYTGTLFHLPADFFSPFSAVFYALILTLFQSLLLNRIVNNYNLLPKPTFLPALMFITMSALLPSFLVLSQVLLANFFMLWLIEKFLSIYRKDKAISVIFDMGMIVGAGTLVYFPFLAMLPLLWFVLIIFRPFNWREWVAGILGFLTVCLLLTMINYLNDSWAIFIQNAFPFAKVLQPASAIDIKDYWVFLPVLFILFFTLLTISQKLNRSNVHLRKSYLTLLFMFFFALISVYIKNPYHTNHFLLTVAPVSVFMAHYFISAQKRWFYESLYLILVACILYFQFF</sequence>
<feature type="transmembrane region" description="Helical" evidence="1">
    <location>
        <begin position="306"/>
        <end position="324"/>
    </location>
</feature>
<comment type="caution">
    <text evidence="2">The sequence shown here is derived from an EMBL/GenBank/DDBJ whole genome shotgun (WGS) entry which is preliminary data.</text>
</comment>
<feature type="transmembrane region" description="Helical" evidence="1">
    <location>
        <begin position="227"/>
        <end position="245"/>
    </location>
</feature>
<dbReference type="RefSeq" id="WP_016194729.1">
    <property type="nucleotide sequence ID" value="NZ_AQPN01000055.1"/>
</dbReference>
<evidence type="ECO:0000313" key="3">
    <source>
        <dbReference type="Proteomes" id="UP000014174"/>
    </source>
</evidence>
<keyword evidence="3" id="KW-1185">Reference proteome</keyword>
<evidence type="ECO:0000256" key="1">
    <source>
        <dbReference type="SAM" id="Phobius"/>
    </source>
</evidence>
<accession>R9GUE1</accession>
<dbReference type="Pfam" id="PF19992">
    <property type="entry name" value="DUF6427"/>
    <property type="match status" value="1"/>
</dbReference>
<keyword evidence="1" id="KW-0472">Membrane</keyword>
<dbReference type="eggNOG" id="ENOG502Z7K8">
    <property type="taxonomic scope" value="Bacteria"/>
</dbReference>
<feature type="transmembrane region" description="Helical" evidence="1">
    <location>
        <begin position="143"/>
        <end position="166"/>
    </location>
</feature>
<feature type="transmembrane region" description="Helical" evidence="1">
    <location>
        <begin position="257"/>
        <end position="275"/>
    </location>
</feature>
<dbReference type="Proteomes" id="UP000014174">
    <property type="component" value="Unassembled WGS sequence"/>
</dbReference>
<dbReference type="EMBL" id="AQPN01000055">
    <property type="protein sequence ID" value="EOR95341.1"/>
    <property type="molecule type" value="Genomic_DNA"/>
</dbReference>